<proteinExistence type="predicted"/>
<dbReference type="EMBL" id="OX465083">
    <property type="protein sequence ID" value="CAI9292744.1"/>
    <property type="molecule type" value="Genomic_DNA"/>
</dbReference>
<evidence type="ECO:0000256" key="1">
    <source>
        <dbReference type="SAM" id="MobiDB-lite"/>
    </source>
</evidence>
<name>A0AA35ZIG5_LACSI</name>
<dbReference type="AlphaFoldDB" id="A0AA35ZIG5"/>
<gene>
    <name evidence="2" type="ORF">LSALG_LOCUS31795</name>
</gene>
<sequence>MLGLGESPNRSLHVLSKPPDVQKGDSTFSSSDPFGAGNEHISGEERRQTLKGNLGPSNNIIVAKVSRFTLDDFPVMISPFNVKLTLVVDKRFRNLWANLESGQLRTFDISFLEFDVCGTPRFMWRREYIVSMWCITDVECAFLANFCPDEAKDKFSVCLLCDGARYW</sequence>
<reference evidence="2" key="1">
    <citation type="submission" date="2023-04" db="EMBL/GenBank/DDBJ databases">
        <authorList>
            <person name="Vijverberg K."/>
            <person name="Xiong W."/>
            <person name="Schranz E."/>
        </authorList>
    </citation>
    <scope>NUCLEOTIDE SEQUENCE</scope>
</reference>
<feature type="region of interest" description="Disordered" evidence="1">
    <location>
        <begin position="1"/>
        <end position="42"/>
    </location>
</feature>
<protein>
    <submittedName>
        <fullName evidence="2">Uncharacterized protein</fullName>
    </submittedName>
</protein>
<dbReference type="Proteomes" id="UP001177003">
    <property type="component" value="Chromosome 7"/>
</dbReference>
<evidence type="ECO:0000313" key="2">
    <source>
        <dbReference type="EMBL" id="CAI9292744.1"/>
    </source>
</evidence>
<organism evidence="2 3">
    <name type="scientific">Lactuca saligna</name>
    <name type="common">Willowleaf lettuce</name>
    <dbReference type="NCBI Taxonomy" id="75948"/>
    <lineage>
        <taxon>Eukaryota</taxon>
        <taxon>Viridiplantae</taxon>
        <taxon>Streptophyta</taxon>
        <taxon>Embryophyta</taxon>
        <taxon>Tracheophyta</taxon>
        <taxon>Spermatophyta</taxon>
        <taxon>Magnoliopsida</taxon>
        <taxon>eudicotyledons</taxon>
        <taxon>Gunneridae</taxon>
        <taxon>Pentapetalae</taxon>
        <taxon>asterids</taxon>
        <taxon>campanulids</taxon>
        <taxon>Asterales</taxon>
        <taxon>Asteraceae</taxon>
        <taxon>Cichorioideae</taxon>
        <taxon>Cichorieae</taxon>
        <taxon>Lactucinae</taxon>
        <taxon>Lactuca</taxon>
    </lineage>
</organism>
<evidence type="ECO:0000313" key="3">
    <source>
        <dbReference type="Proteomes" id="UP001177003"/>
    </source>
</evidence>
<accession>A0AA35ZIG5</accession>
<keyword evidence="3" id="KW-1185">Reference proteome</keyword>